<dbReference type="Proteomes" id="UP000294166">
    <property type="component" value="Unassembled WGS sequence"/>
</dbReference>
<proteinExistence type="predicted"/>
<gene>
    <name evidence="2" type="ORF">ERW53_01320</name>
    <name evidence="1" type="ORF">ERW57_00850</name>
</gene>
<organism evidence="1 3">
    <name type="scientific">Aliivibrio finisterrensis</name>
    <dbReference type="NCBI Taxonomy" id="511998"/>
    <lineage>
        <taxon>Bacteria</taxon>
        <taxon>Pseudomonadati</taxon>
        <taxon>Pseudomonadota</taxon>
        <taxon>Gammaproteobacteria</taxon>
        <taxon>Vibrionales</taxon>
        <taxon>Vibrionaceae</taxon>
        <taxon>Aliivibrio</taxon>
    </lineage>
</organism>
<dbReference type="EMBL" id="SEZN01000002">
    <property type="protein sequence ID" value="RYU66788.1"/>
    <property type="molecule type" value="Genomic_DNA"/>
</dbReference>
<sequence>MNTIEKHNLWELDVADFEMPVLASFLIEYMSSETHDEEIAQSILKSHIATQSVEGMVYAKCGTCHCPVNFIARNATTEAHFRHISSKAPDIDRMKMCSFYTGTESFFGPGDIHKAEGQWHFKTKHFLAEHIRNIGDFKNVNVEKFIFSKDPAVDSRRRPDIAFEDLNGNVFVIELIRWWMNPEVVYQRERFFREEGINLIWLFAPNCEELNATTMNMILYGSASSREGICPDILSRVECNVFILSDEALDDMNNHKRITFDVLYPFAYFDEITSDIVVEKRQALVDINSLNLEPKNRLPFSIQTSTSFKGAIKAKTLSERKNLSDLYRTLRHLVYKDLTFKFESDETDCLSIVDIAISTCKTKKYQHQLYKYADIVKSKVAKAKTERVTRLRRKEVATDIRGYRKTIRNLLSAIQTSEREKDVLILQDRIQNIYTRSVDYHSDPFLAFFVRVESKVKNKLSLLQAERDNINSTNQRSMQNHINEMNLFVKELEEGFNDVVADTGMLDMKEKRIVRDARKYGFIESAEHLESLYRRVMNNTQKAYWDREYPSLSKGWHSEFRYKPDLDKAFNLKSMQTHRRDPKRKQIEAYQKNTHALLINFSKKAQEYVQWVYSEMIKADQPALSSLVSHEQGSVNRVKGCLEYMKENGIEAHYSIWEQLGLIKKGINGVNSGTPLYLVITELNELHQSL</sequence>
<dbReference type="AlphaFoldDB" id="A0A4Q5L0C6"/>
<dbReference type="EMBL" id="SEZK01000001">
    <property type="protein sequence ID" value="RYU54827.1"/>
    <property type="molecule type" value="Genomic_DNA"/>
</dbReference>
<evidence type="ECO:0000313" key="1">
    <source>
        <dbReference type="EMBL" id="RYU54827.1"/>
    </source>
</evidence>
<reference evidence="3 4" key="1">
    <citation type="submission" date="2019-02" db="EMBL/GenBank/DDBJ databases">
        <title>Genome sequences of Aliivibrio finisterrensis strains from farmed Atlantic salmon.</title>
        <authorList>
            <person name="Bowman J.P."/>
        </authorList>
    </citation>
    <scope>NUCLEOTIDE SEQUENCE [LARGE SCALE GENOMIC DNA]</scope>
    <source>
        <strain evidence="2 4">A21</strain>
        <strain evidence="1 3">A46</strain>
    </source>
</reference>
<evidence type="ECO:0000313" key="3">
    <source>
        <dbReference type="Proteomes" id="UP000294063"/>
    </source>
</evidence>
<dbReference type="Proteomes" id="UP000294063">
    <property type="component" value="Unassembled WGS sequence"/>
</dbReference>
<dbReference type="RefSeq" id="WP_130046700.1">
    <property type="nucleotide sequence ID" value="NZ_SEZK01000001.1"/>
</dbReference>
<evidence type="ECO:0000313" key="4">
    <source>
        <dbReference type="Proteomes" id="UP000294166"/>
    </source>
</evidence>
<protein>
    <recommendedName>
        <fullName evidence="5">Competence protein</fullName>
    </recommendedName>
</protein>
<accession>A0A4Q5L0C6</accession>
<name>A0A4Q5L0C6_9GAMM</name>
<evidence type="ECO:0008006" key="5">
    <source>
        <dbReference type="Google" id="ProtNLM"/>
    </source>
</evidence>
<comment type="caution">
    <text evidence="1">The sequence shown here is derived from an EMBL/GenBank/DDBJ whole genome shotgun (WGS) entry which is preliminary data.</text>
</comment>
<evidence type="ECO:0000313" key="2">
    <source>
        <dbReference type="EMBL" id="RYU66788.1"/>
    </source>
</evidence>
<keyword evidence="4" id="KW-1185">Reference proteome</keyword>